<dbReference type="EMBL" id="JBHTCA010000010">
    <property type="protein sequence ID" value="MFC7409973.1"/>
    <property type="molecule type" value="Genomic_DNA"/>
</dbReference>
<dbReference type="Gene3D" id="1.20.1600.10">
    <property type="entry name" value="Outer membrane efflux proteins (OEP)"/>
    <property type="match status" value="1"/>
</dbReference>
<name>A0ABW2QRK6_9BURK</name>
<reference evidence="2" key="1">
    <citation type="journal article" date="2019" name="Int. J. Syst. Evol. Microbiol.">
        <title>The Global Catalogue of Microorganisms (GCM) 10K type strain sequencing project: providing services to taxonomists for standard genome sequencing and annotation.</title>
        <authorList>
            <consortium name="The Broad Institute Genomics Platform"/>
            <consortium name="The Broad Institute Genome Sequencing Center for Infectious Disease"/>
            <person name="Wu L."/>
            <person name="Ma J."/>
        </authorList>
    </citation>
    <scope>NUCLEOTIDE SEQUENCE [LARGE SCALE GENOMIC DNA]</scope>
    <source>
        <strain evidence="2">CGMCC 1.12371</strain>
    </source>
</reference>
<comment type="caution">
    <text evidence="1">The sequence shown here is derived from an EMBL/GenBank/DDBJ whole genome shotgun (WGS) entry which is preliminary data.</text>
</comment>
<dbReference type="RefSeq" id="WP_382224486.1">
    <property type="nucleotide sequence ID" value="NZ_JBHTCA010000010.1"/>
</dbReference>
<evidence type="ECO:0000313" key="2">
    <source>
        <dbReference type="Proteomes" id="UP001596501"/>
    </source>
</evidence>
<gene>
    <name evidence="1" type="ORF">ACFQPB_13975</name>
</gene>
<protein>
    <submittedName>
        <fullName evidence="1">Uncharacterized protein</fullName>
    </submittedName>
</protein>
<evidence type="ECO:0000313" key="1">
    <source>
        <dbReference type="EMBL" id="MFC7409973.1"/>
    </source>
</evidence>
<proteinExistence type="predicted"/>
<dbReference type="SUPFAM" id="SSF56954">
    <property type="entry name" value="Outer membrane efflux proteins (OEP)"/>
    <property type="match status" value="1"/>
</dbReference>
<organism evidence="1 2">
    <name type="scientific">Hydrogenophaga atypica</name>
    <dbReference type="NCBI Taxonomy" id="249409"/>
    <lineage>
        <taxon>Bacteria</taxon>
        <taxon>Pseudomonadati</taxon>
        <taxon>Pseudomonadota</taxon>
        <taxon>Betaproteobacteria</taxon>
        <taxon>Burkholderiales</taxon>
        <taxon>Comamonadaceae</taxon>
        <taxon>Hydrogenophaga</taxon>
    </lineage>
</organism>
<keyword evidence="2" id="KW-1185">Reference proteome</keyword>
<sequence>MARARYDGGMADFLSMLDSQRSYLQARRALAASEGRLGTRYVMVDKAIGNAQISEGGETK</sequence>
<dbReference type="Proteomes" id="UP001596501">
    <property type="component" value="Unassembled WGS sequence"/>
</dbReference>
<accession>A0ABW2QRK6</accession>